<evidence type="ECO:0000256" key="4">
    <source>
        <dbReference type="ARBA" id="ARBA00023180"/>
    </source>
</evidence>
<dbReference type="CDD" id="cd01837">
    <property type="entry name" value="SGNH_plant_lipase_like"/>
    <property type="match status" value="1"/>
</dbReference>
<dbReference type="InterPro" id="IPR036514">
    <property type="entry name" value="SGNH_hydro_sf"/>
</dbReference>
<evidence type="ECO:0000256" key="3">
    <source>
        <dbReference type="ARBA" id="ARBA00022801"/>
    </source>
</evidence>
<evidence type="ECO:0000256" key="1">
    <source>
        <dbReference type="ARBA" id="ARBA00008668"/>
    </source>
</evidence>
<keyword evidence="7" id="KW-1185">Reference proteome</keyword>
<feature type="signal peptide" evidence="5">
    <location>
        <begin position="1"/>
        <end position="23"/>
    </location>
</feature>
<sequence length="381" mass="40902">MAKLSACAAVSSLLLLLLLLSAAAPPKIEAVAAAASSSYCSIFSFGDSYADTGNNPIVFRRHSIAVNPVMRPPYGATFFHRPTGRQSDGRLVIDFIAESLGLPLVPPFLARNDDRGFRHGGDNFAVGGATAIDASFFHRDDPPGGSIFPLNTSLGVQMQWFESLKPSLCGGNTYKGCKAFFGKSLFFVGSFGANDYLLYMGNRTVPQVRPIVPDVVATISIAIERLITHGATTLVVPGIIPFGCAPPVLVSFANRDPAGHDPTTGCLKGMNDLVTHHNTLLREAVHGIRAKHDDDDVKLVYADFFGPVMEMLTSPAKFGFEDVFEQCCGGPGKFNYNPKVFCGDPGAVTCKDPSKRVFWDGVHLTEAAYRHIAAAWLSSII</sequence>
<evidence type="ECO:0008006" key="8">
    <source>
        <dbReference type="Google" id="ProtNLM"/>
    </source>
</evidence>
<evidence type="ECO:0000313" key="6">
    <source>
        <dbReference type="EMBL" id="GJN06486.1"/>
    </source>
</evidence>
<evidence type="ECO:0000256" key="5">
    <source>
        <dbReference type="SAM" id="SignalP"/>
    </source>
</evidence>
<comment type="caution">
    <text evidence="6">The sequence shown here is derived from an EMBL/GenBank/DDBJ whole genome shotgun (WGS) entry which is preliminary data.</text>
</comment>
<dbReference type="Proteomes" id="UP001054889">
    <property type="component" value="Unassembled WGS sequence"/>
</dbReference>
<reference evidence="6" key="1">
    <citation type="journal article" date="2018" name="DNA Res.">
        <title>Multiple hybrid de novo genome assembly of finger millet, an orphan allotetraploid crop.</title>
        <authorList>
            <person name="Hatakeyama M."/>
            <person name="Aluri S."/>
            <person name="Balachadran M.T."/>
            <person name="Sivarajan S.R."/>
            <person name="Patrignani A."/>
            <person name="Gruter S."/>
            <person name="Poveda L."/>
            <person name="Shimizu-Inatsugi R."/>
            <person name="Baeten J."/>
            <person name="Francoijs K.J."/>
            <person name="Nataraja K.N."/>
            <person name="Reddy Y.A.N."/>
            <person name="Phadnis S."/>
            <person name="Ravikumar R.L."/>
            <person name="Schlapbach R."/>
            <person name="Sreeman S.M."/>
            <person name="Shimizu K.K."/>
        </authorList>
    </citation>
    <scope>NUCLEOTIDE SEQUENCE</scope>
</reference>
<keyword evidence="3" id="KW-0378">Hydrolase</keyword>
<organism evidence="6 7">
    <name type="scientific">Eleusine coracana subsp. coracana</name>
    <dbReference type="NCBI Taxonomy" id="191504"/>
    <lineage>
        <taxon>Eukaryota</taxon>
        <taxon>Viridiplantae</taxon>
        <taxon>Streptophyta</taxon>
        <taxon>Embryophyta</taxon>
        <taxon>Tracheophyta</taxon>
        <taxon>Spermatophyta</taxon>
        <taxon>Magnoliopsida</taxon>
        <taxon>Liliopsida</taxon>
        <taxon>Poales</taxon>
        <taxon>Poaceae</taxon>
        <taxon>PACMAD clade</taxon>
        <taxon>Chloridoideae</taxon>
        <taxon>Cynodonteae</taxon>
        <taxon>Eleusininae</taxon>
        <taxon>Eleusine</taxon>
    </lineage>
</organism>
<dbReference type="EMBL" id="BQKI01000012">
    <property type="protein sequence ID" value="GJN06486.1"/>
    <property type="molecule type" value="Genomic_DNA"/>
</dbReference>
<accession>A0AAV5D8C1</accession>
<evidence type="ECO:0000256" key="2">
    <source>
        <dbReference type="ARBA" id="ARBA00022729"/>
    </source>
</evidence>
<dbReference type="InterPro" id="IPR035669">
    <property type="entry name" value="SGNH_plant_lipase-like"/>
</dbReference>
<keyword evidence="4" id="KW-0325">Glycoprotein</keyword>
<dbReference type="AlphaFoldDB" id="A0AAV5D8C1"/>
<evidence type="ECO:0000313" key="7">
    <source>
        <dbReference type="Proteomes" id="UP001054889"/>
    </source>
</evidence>
<dbReference type="PANTHER" id="PTHR22835:SF565">
    <property type="entry name" value="GDSL ESTERASE_LIPASE"/>
    <property type="match status" value="1"/>
</dbReference>
<proteinExistence type="inferred from homology"/>
<dbReference type="Pfam" id="PF00657">
    <property type="entry name" value="Lipase_GDSL"/>
    <property type="match status" value="1"/>
</dbReference>
<dbReference type="InterPro" id="IPR001087">
    <property type="entry name" value="GDSL"/>
</dbReference>
<reference evidence="6" key="2">
    <citation type="submission" date="2021-12" db="EMBL/GenBank/DDBJ databases">
        <title>Resequencing data analysis of finger millet.</title>
        <authorList>
            <person name="Hatakeyama M."/>
            <person name="Aluri S."/>
            <person name="Balachadran M.T."/>
            <person name="Sivarajan S.R."/>
            <person name="Poveda L."/>
            <person name="Shimizu-Inatsugi R."/>
            <person name="Schlapbach R."/>
            <person name="Sreeman S.M."/>
            <person name="Shimizu K.K."/>
        </authorList>
    </citation>
    <scope>NUCLEOTIDE SEQUENCE</scope>
</reference>
<name>A0AAV5D8C1_ELECO</name>
<feature type="chain" id="PRO_5043764144" description="GDSL esterase/lipase" evidence="5">
    <location>
        <begin position="24"/>
        <end position="381"/>
    </location>
</feature>
<dbReference type="PANTHER" id="PTHR22835">
    <property type="entry name" value="ZINC FINGER FYVE DOMAIN CONTAINING PROTEIN"/>
    <property type="match status" value="1"/>
</dbReference>
<dbReference type="GO" id="GO:0016788">
    <property type="term" value="F:hydrolase activity, acting on ester bonds"/>
    <property type="evidence" value="ECO:0007669"/>
    <property type="project" value="InterPro"/>
</dbReference>
<protein>
    <recommendedName>
        <fullName evidence="8">GDSL esterase/lipase</fullName>
    </recommendedName>
</protein>
<dbReference type="Gene3D" id="3.40.50.1110">
    <property type="entry name" value="SGNH hydrolase"/>
    <property type="match status" value="1"/>
</dbReference>
<gene>
    <name evidence="6" type="primary">ga24216</name>
    <name evidence="6" type="ORF">PR202_ga24216</name>
</gene>
<comment type="similarity">
    <text evidence="1">Belongs to the 'GDSL' lipolytic enzyme family.</text>
</comment>
<keyword evidence="2 5" id="KW-0732">Signal</keyword>
<dbReference type="SUPFAM" id="SSF52266">
    <property type="entry name" value="SGNH hydrolase"/>
    <property type="match status" value="1"/>
</dbReference>